<gene>
    <name evidence="2" type="ORF">GGI25_003973</name>
</gene>
<dbReference type="OrthoDB" id="5513447at2759"/>
<accession>A0A9W8G167</accession>
<feature type="compositionally biased region" description="Polar residues" evidence="1">
    <location>
        <begin position="1"/>
        <end position="23"/>
    </location>
</feature>
<proteinExistence type="predicted"/>
<evidence type="ECO:0000256" key="1">
    <source>
        <dbReference type="SAM" id="MobiDB-lite"/>
    </source>
</evidence>
<feature type="region of interest" description="Disordered" evidence="1">
    <location>
        <begin position="1"/>
        <end position="38"/>
    </location>
</feature>
<dbReference type="AlphaFoldDB" id="A0A9W8G167"/>
<comment type="caution">
    <text evidence="2">The sequence shown here is derived from an EMBL/GenBank/DDBJ whole genome shotgun (WGS) entry which is preliminary data.</text>
</comment>
<dbReference type="EMBL" id="JANBTW010000048">
    <property type="protein sequence ID" value="KAJ2675465.1"/>
    <property type="molecule type" value="Genomic_DNA"/>
</dbReference>
<feature type="compositionally biased region" description="Polar residues" evidence="1">
    <location>
        <begin position="158"/>
        <end position="173"/>
    </location>
</feature>
<feature type="region of interest" description="Disordered" evidence="1">
    <location>
        <begin position="153"/>
        <end position="173"/>
    </location>
</feature>
<evidence type="ECO:0000313" key="3">
    <source>
        <dbReference type="Proteomes" id="UP001151518"/>
    </source>
</evidence>
<sequence>MVSPLPNNSNPSRENDQGASSSLFEEPPPVYSLLPRSDETYIDAGAGAPIVRTQPSHIVVNPSDPRSQYTQQFYNNEHPPPIPPRRTDVTSGPMPVNPRLPPRLNVGYEQIETAPYLTPRTYGSLPHMQYGQSATINVSVPQVPSWQHRESNPLYQPIASSPTASNDAVSSGPMSLGNASYSTINDNLPSNRIANRAHIWHDNSTYPQGQVNRYQQPYTAYHDGSAANSSGSRPHGSSLFGFLDDLLNPESRLYTSQPHSSYRNYHSARPSNNRFNFLP</sequence>
<name>A0A9W8G167_9FUNG</name>
<evidence type="ECO:0000313" key="2">
    <source>
        <dbReference type="EMBL" id="KAJ2675465.1"/>
    </source>
</evidence>
<protein>
    <submittedName>
        <fullName evidence="2">Uncharacterized protein</fullName>
    </submittedName>
</protein>
<dbReference type="Proteomes" id="UP001151518">
    <property type="component" value="Unassembled WGS sequence"/>
</dbReference>
<reference evidence="2" key="1">
    <citation type="submission" date="2022-07" db="EMBL/GenBank/DDBJ databases">
        <title>Phylogenomic reconstructions and comparative analyses of Kickxellomycotina fungi.</title>
        <authorList>
            <person name="Reynolds N.K."/>
            <person name="Stajich J.E."/>
            <person name="Barry K."/>
            <person name="Grigoriev I.V."/>
            <person name="Crous P."/>
            <person name="Smith M.E."/>
        </authorList>
    </citation>
    <scope>NUCLEOTIDE SEQUENCE</scope>
    <source>
        <strain evidence="2">NRRL 3115</strain>
    </source>
</reference>
<organism evidence="2 3">
    <name type="scientific">Coemansia spiralis</name>
    <dbReference type="NCBI Taxonomy" id="417178"/>
    <lineage>
        <taxon>Eukaryota</taxon>
        <taxon>Fungi</taxon>
        <taxon>Fungi incertae sedis</taxon>
        <taxon>Zoopagomycota</taxon>
        <taxon>Kickxellomycotina</taxon>
        <taxon>Kickxellomycetes</taxon>
        <taxon>Kickxellales</taxon>
        <taxon>Kickxellaceae</taxon>
        <taxon>Coemansia</taxon>
    </lineage>
</organism>